<proteinExistence type="predicted"/>
<dbReference type="Proteomes" id="UP001061958">
    <property type="component" value="Unassembled WGS sequence"/>
</dbReference>
<accession>A0A9C7PSZ7</accession>
<dbReference type="EMBL" id="BQMJ01000007">
    <property type="protein sequence ID" value="GJQ09271.1"/>
    <property type="molecule type" value="Genomic_DNA"/>
</dbReference>
<organism evidence="1 2">
    <name type="scientific">Galdieria partita</name>
    <dbReference type="NCBI Taxonomy" id="83374"/>
    <lineage>
        <taxon>Eukaryota</taxon>
        <taxon>Rhodophyta</taxon>
        <taxon>Bangiophyceae</taxon>
        <taxon>Galdieriales</taxon>
        <taxon>Galdieriaceae</taxon>
        <taxon>Galdieria</taxon>
    </lineage>
</organism>
<gene>
    <name evidence="1" type="ORF">GpartN1_g1062.t1</name>
</gene>
<comment type="caution">
    <text evidence="1">The sequence shown here is derived from an EMBL/GenBank/DDBJ whole genome shotgun (WGS) entry which is preliminary data.</text>
</comment>
<keyword evidence="2" id="KW-1185">Reference proteome</keyword>
<reference evidence="1" key="2">
    <citation type="submission" date="2022-01" db="EMBL/GenBank/DDBJ databases">
        <authorList>
            <person name="Hirooka S."/>
            <person name="Miyagishima S.Y."/>
        </authorList>
    </citation>
    <scope>NUCLEOTIDE SEQUENCE</scope>
    <source>
        <strain evidence="1">NBRC 102759</strain>
    </source>
</reference>
<sequence>MSLSSVWTSFKSRIAFWLKKSPLETAPGDLVELGNLLIELSEVICRQSVLSVISELPQLTKFLYRIVTEPSFRVILVTKRVSLSFCRCLHIFIRSPLEGALEESVSEQRRQEISTKSRDWALMVLKLALFPRWMDQSTSQATVQSKLVSSVANCYYASSRSWVLVQKQMRKDLVDWIDYQAFHITKKHPFAEHCSVLCCPYNMETHWKRMKDMGLFILSIIHSSGEEEEHWSFPILYHWLLSTVYLHSPSSCSKYGSILQLQTKGLVWEPNKGYTSQNISLRIPQPWTTLPLPVAYRLLSENNNLLREYCDWLESLVLKHLFLSDMILLDNDVLTYEHRFLLLEIIREPLVVCWMRAIWFEKIECCSDKWNQRILISFWNEITQHCHSSVTYSWKEEDVLKAFHLQQSISSHFGMNVGLDFDRVDHHLASTRDEACFVRKYFWDSICSVEHQIVIACLKVTFRCLSEEEFRSHVTVLSKWWCIPSLSYSLSCWNAESYHLFLHIWHRYDALIQNLSQPHLPSSVCCTNHESTLSNIHENSSHIQMQKIFVDILFHTLTCLHTDCFSFQLLDSTDGYILLYMKIMEIMLKYCTGHPTLWFPRQTQYPRLVHLYQQVSNEYSTTTDQEKRRYQLFCQHILGMNHPSSHIDENQASSS</sequence>
<evidence type="ECO:0000313" key="2">
    <source>
        <dbReference type="Proteomes" id="UP001061958"/>
    </source>
</evidence>
<evidence type="ECO:0000313" key="1">
    <source>
        <dbReference type="EMBL" id="GJQ09271.1"/>
    </source>
</evidence>
<protein>
    <submittedName>
        <fullName evidence="1">Uncharacterized protein</fullName>
    </submittedName>
</protein>
<dbReference type="OrthoDB" id="10413647at2759"/>
<dbReference type="AlphaFoldDB" id="A0A9C7PSZ7"/>
<name>A0A9C7PSZ7_9RHOD</name>
<reference evidence="1" key="1">
    <citation type="journal article" date="2022" name="Proc. Natl. Acad. Sci. U.S.A.">
        <title>Life cycle and functional genomics of the unicellular red alga Galdieria for elucidating algal and plant evolution and industrial use.</title>
        <authorList>
            <person name="Hirooka S."/>
            <person name="Itabashi T."/>
            <person name="Ichinose T.M."/>
            <person name="Onuma R."/>
            <person name="Fujiwara T."/>
            <person name="Yamashita S."/>
            <person name="Jong L.W."/>
            <person name="Tomita R."/>
            <person name="Iwane A.H."/>
            <person name="Miyagishima S.Y."/>
        </authorList>
    </citation>
    <scope>NUCLEOTIDE SEQUENCE</scope>
    <source>
        <strain evidence="1">NBRC 102759</strain>
    </source>
</reference>